<name>A0A9D4GT08_DREPO</name>
<dbReference type="EMBL" id="JAIWYP010000005">
    <property type="protein sequence ID" value="KAH3820980.1"/>
    <property type="molecule type" value="Genomic_DNA"/>
</dbReference>
<dbReference type="AlphaFoldDB" id="A0A9D4GT08"/>
<sequence>MLSCPFLWEEPVLSVFERDLNNAPKVEIKHMTSQSKDGHNIPYASTTYYHLKQLQLVYLQLKEKLEKTHEAMQKARSQKQLEQAKQANIEKLVSGSRPNRQT</sequence>
<gene>
    <name evidence="2" type="ORF">DPMN_122733</name>
</gene>
<reference evidence="2" key="2">
    <citation type="submission" date="2020-11" db="EMBL/GenBank/DDBJ databases">
        <authorList>
            <person name="McCartney M.A."/>
            <person name="Auch B."/>
            <person name="Kono T."/>
            <person name="Mallez S."/>
            <person name="Becker A."/>
            <person name="Gohl D.M."/>
            <person name="Silverstein K.A.T."/>
            <person name="Koren S."/>
            <person name="Bechman K.B."/>
            <person name="Herman A."/>
            <person name="Abrahante J.E."/>
            <person name="Garbe J."/>
        </authorList>
    </citation>
    <scope>NUCLEOTIDE SEQUENCE</scope>
    <source>
        <strain evidence="2">Duluth1</strain>
        <tissue evidence="2">Whole animal</tissue>
    </source>
</reference>
<dbReference type="Proteomes" id="UP000828390">
    <property type="component" value="Unassembled WGS sequence"/>
</dbReference>
<evidence type="ECO:0000313" key="2">
    <source>
        <dbReference type="EMBL" id="KAH3820980.1"/>
    </source>
</evidence>
<reference evidence="2" key="1">
    <citation type="journal article" date="2019" name="bioRxiv">
        <title>The Genome of the Zebra Mussel, Dreissena polymorpha: A Resource for Invasive Species Research.</title>
        <authorList>
            <person name="McCartney M.A."/>
            <person name="Auch B."/>
            <person name="Kono T."/>
            <person name="Mallez S."/>
            <person name="Zhang Y."/>
            <person name="Obille A."/>
            <person name="Becker A."/>
            <person name="Abrahante J.E."/>
            <person name="Garbe J."/>
            <person name="Badalamenti J.P."/>
            <person name="Herman A."/>
            <person name="Mangelson H."/>
            <person name="Liachko I."/>
            <person name="Sullivan S."/>
            <person name="Sone E.D."/>
            <person name="Koren S."/>
            <person name="Silverstein K.A.T."/>
            <person name="Beckman K.B."/>
            <person name="Gohl D.M."/>
        </authorList>
    </citation>
    <scope>NUCLEOTIDE SEQUENCE</scope>
    <source>
        <strain evidence="2">Duluth1</strain>
        <tissue evidence="2">Whole animal</tissue>
    </source>
</reference>
<feature type="region of interest" description="Disordered" evidence="1">
    <location>
        <begin position="70"/>
        <end position="102"/>
    </location>
</feature>
<accession>A0A9D4GT08</accession>
<proteinExistence type="predicted"/>
<organism evidence="2 3">
    <name type="scientific">Dreissena polymorpha</name>
    <name type="common">Zebra mussel</name>
    <name type="synonym">Mytilus polymorpha</name>
    <dbReference type="NCBI Taxonomy" id="45954"/>
    <lineage>
        <taxon>Eukaryota</taxon>
        <taxon>Metazoa</taxon>
        <taxon>Spiralia</taxon>
        <taxon>Lophotrochozoa</taxon>
        <taxon>Mollusca</taxon>
        <taxon>Bivalvia</taxon>
        <taxon>Autobranchia</taxon>
        <taxon>Heteroconchia</taxon>
        <taxon>Euheterodonta</taxon>
        <taxon>Imparidentia</taxon>
        <taxon>Neoheterodontei</taxon>
        <taxon>Myida</taxon>
        <taxon>Dreissenoidea</taxon>
        <taxon>Dreissenidae</taxon>
        <taxon>Dreissena</taxon>
    </lineage>
</organism>
<comment type="caution">
    <text evidence="2">The sequence shown here is derived from an EMBL/GenBank/DDBJ whole genome shotgun (WGS) entry which is preliminary data.</text>
</comment>
<evidence type="ECO:0000313" key="3">
    <source>
        <dbReference type="Proteomes" id="UP000828390"/>
    </source>
</evidence>
<keyword evidence="3" id="KW-1185">Reference proteome</keyword>
<evidence type="ECO:0000256" key="1">
    <source>
        <dbReference type="SAM" id="MobiDB-lite"/>
    </source>
</evidence>
<protein>
    <submittedName>
        <fullName evidence="2">Uncharacterized protein</fullName>
    </submittedName>
</protein>